<dbReference type="AlphaFoldDB" id="A0A9P3LXA4"/>
<organism evidence="2 3">
    <name type="scientific">Entomortierella parvispora</name>
    <dbReference type="NCBI Taxonomy" id="205924"/>
    <lineage>
        <taxon>Eukaryota</taxon>
        <taxon>Fungi</taxon>
        <taxon>Fungi incertae sedis</taxon>
        <taxon>Mucoromycota</taxon>
        <taxon>Mortierellomycotina</taxon>
        <taxon>Mortierellomycetes</taxon>
        <taxon>Mortierellales</taxon>
        <taxon>Mortierellaceae</taxon>
        <taxon>Entomortierella</taxon>
    </lineage>
</organism>
<dbReference type="OrthoDB" id="20669at2759"/>
<dbReference type="PROSITE" id="PS50082">
    <property type="entry name" value="WD_REPEATS_2"/>
    <property type="match status" value="1"/>
</dbReference>
<name>A0A9P3LXA4_9FUNG</name>
<proteinExistence type="predicted"/>
<evidence type="ECO:0000256" key="1">
    <source>
        <dbReference type="PROSITE-ProRule" id="PRU00221"/>
    </source>
</evidence>
<dbReference type="PANTHER" id="PTHR43991:SF12">
    <property type="entry name" value="WD REPEAT PROTEIN (AFU_ORTHOLOGUE AFUA_8G05640)"/>
    <property type="match status" value="1"/>
</dbReference>
<dbReference type="SMART" id="SM00320">
    <property type="entry name" value="WD40"/>
    <property type="match status" value="2"/>
</dbReference>
<dbReference type="InterPro" id="IPR001680">
    <property type="entry name" value="WD40_rpt"/>
</dbReference>
<accession>A0A9P3LXA4</accession>
<dbReference type="SUPFAM" id="SSF50978">
    <property type="entry name" value="WD40 repeat-like"/>
    <property type="match status" value="1"/>
</dbReference>
<comment type="caution">
    <text evidence="2">The sequence shown here is derived from an EMBL/GenBank/DDBJ whole genome shotgun (WGS) entry which is preliminary data.</text>
</comment>
<keyword evidence="3" id="KW-1185">Reference proteome</keyword>
<dbReference type="PANTHER" id="PTHR43991">
    <property type="entry name" value="WD REPEAT PROTEIN (AFU_ORTHOLOGUE AFUA_8G05640)-RELATED"/>
    <property type="match status" value="1"/>
</dbReference>
<dbReference type="EMBL" id="BQFW01000008">
    <property type="protein sequence ID" value="GJJ73898.1"/>
    <property type="molecule type" value="Genomic_DNA"/>
</dbReference>
<reference evidence="2" key="2">
    <citation type="journal article" date="2022" name="Microbiol. Resour. Announc.">
        <title>Whole-Genome Sequence of Entomortierella parvispora E1425, a Mucoromycotan Fungus Associated with Burkholderiaceae-Related Endosymbiotic Bacteria.</title>
        <authorList>
            <person name="Herlambang A."/>
            <person name="Guo Y."/>
            <person name="Takashima Y."/>
            <person name="Narisawa K."/>
            <person name="Ohta H."/>
            <person name="Nishizawa T."/>
        </authorList>
    </citation>
    <scope>NUCLEOTIDE SEQUENCE</scope>
    <source>
        <strain evidence="2">E1425</strain>
    </source>
</reference>
<reference evidence="2" key="1">
    <citation type="submission" date="2021-11" db="EMBL/GenBank/DDBJ databases">
        <authorList>
            <person name="Herlambang A."/>
            <person name="Guo Y."/>
            <person name="Takashima Y."/>
            <person name="Nishizawa T."/>
        </authorList>
    </citation>
    <scope>NUCLEOTIDE SEQUENCE</scope>
    <source>
        <strain evidence="2">E1425</strain>
    </source>
</reference>
<evidence type="ECO:0008006" key="4">
    <source>
        <dbReference type="Google" id="ProtNLM"/>
    </source>
</evidence>
<dbReference type="PROSITE" id="PS50294">
    <property type="entry name" value="WD_REPEATS_REGION"/>
    <property type="match status" value="1"/>
</dbReference>
<keyword evidence="1" id="KW-0853">WD repeat</keyword>
<dbReference type="InterPro" id="IPR015943">
    <property type="entry name" value="WD40/YVTN_repeat-like_dom_sf"/>
</dbReference>
<evidence type="ECO:0000313" key="3">
    <source>
        <dbReference type="Proteomes" id="UP000827284"/>
    </source>
</evidence>
<evidence type="ECO:0000313" key="2">
    <source>
        <dbReference type="EMBL" id="GJJ73898.1"/>
    </source>
</evidence>
<feature type="repeat" description="WD" evidence="1">
    <location>
        <begin position="325"/>
        <end position="359"/>
    </location>
</feature>
<dbReference type="Pfam" id="PF00400">
    <property type="entry name" value="WD40"/>
    <property type="match status" value="1"/>
</dbReference>
<dbReference type="Proteomes" id="UP000827284">
    <property type="component" value="Unassembled WGS sequence"/>
</dbReference>
<dbReference type="Gene3D" id="2.130.10.10">
    <property type="entry name" value="YVTN repeat-like/Quinoprotein amine dehydrogenase"/>
    <property type="match status" value="1"/>
</dbReference>
<protein>
    <recommendedName>
        <fullName evidence="4">DUF2415 domain-containing protein</fullName>
    </recommendedName>
</protein>
<sequence length="466" mass="53004">MDTDQDQDQDQDHLDFIGVSLEGTNIPAIDEILDAVFENQPPFIGIDEVEHHYFAPFFKRNICPLNNLIISRQTVVEQEAVSSGFCDLQGICWREGEQGKKAYRRYRDSVTSSVHMHYSGPVIIEENREALDYKDNDFYRFRYTDTSIHCSHRHPQLRNLVSATSKNDIYYLNHNSIMHWSPQLRTARTILGDPLKKPFTRVPSQITTLAALDNMIMLGGMDGNFTFMNLQTCMNPIRSSITDVEVNAIEMSLSRTGDPHAYFSTNDREIRCMDLRTLEQKATFPTGWFVNYTSQSPDGHMIALVGDDLDGEVMSVNSREKIATLTGHQRYSFSVAWSPDSTHLATGSDDRSTCIYDTRMMNKPIHILGADIRESVRSLRYSSCGRYLVMAEESNYVHIVDTASDYTKAQKIDFVGDISGISLTPDAESLFIGVSYVDFSSILEFEVVHQRGELMNMDDPWASMYC</sequence>
<dbReference type="InterPro" id="IPR036322">
    <property type="entry name" value="WD40_repeat_dom_sf"/>
</dbReference>
<gene>
    <name evidence="2" type="ORF">EMPS_06256</name>
</gene>